<feature type="binding site" evidence="7">
    <location>
        <position position="113"/>
    </location>
    <ligand>
        <name>ATP</name>
        <dbReference type="ChEBI" id="CHEBI:30616"/>
    </ligand>
</feature>
<dbReference type="EMBL" id="BMAW01068998">
    <property type="protein sequence ID" value="GFT66749.1"/>
    <property type="molecule type" value="Genomic_DNA"/>
</dbReference>
<dbReference type="Gene3D" id="3.30.200.20">
    <property type="entry name" value="Phosphorylase Kinase, domain 1"/>
    <property type="match status" value="1"/>
</dbReference>
<dbReference type="InterPro" id="IPR017892">
    <property type="entry name" value="Pkinase_C"/>
</dbReference>
<dbReference type="InterPro" id="IPR000719">
    <property type="entry name" value="Prot_kinase_dom"/>
</dbReference>
<keyword evidence="4 7" id="KW-0547">Nucleotide-binding</keyword>
<dbReference type="FunFam" id="1.10.510.10:FF:000008">
    <property type="entry name" value="Non-specific serine/threonine protein kinase"/>
    <property type="match status" value="1"/>
</dbReference>
<reference evidence="11" key="1">
    <citation type="submission" date="2020-08" db="EMBL/GenBank/DDBJ databases">
        <title>Multicomponent nature underlies the extraordinary mechanical properties of spider dragline silk.</title>
        <authorList>
            <person name="Kono N."/>
            <person name="Nakamura H."/>
            <person name="Mori M."/>
            <person name="Yoshida Y."/>
            <person name="Ohtoshi R."/>
            <person name="Malay A.D."/>
            <person name="Moran D.A.P."/>
            <person name="Tomita M."/>
            <person name="Numata K."/>
            <person name="Arakawa K."/>
        </authorList>
    </citation>
    <scope>NUCLEOTIDE SEQUENCE</scope>
</reference>
<gene>
    <name evidence="11" type="primary">RPS6KB1</name>
    <name evidence="11" type="ORF">NPIL_298551</name>
</gene>
<evidence type="ECO:0000259" key="9">
    <source>
        <dbReference type="PROSITE" id="PS50011"/>
    </source>
</evidence>
<dbReference type="Proteomes" id="UP000887013">
    <property type="component" value="Unassembled WGS sequence"/>
</dbReference>
<evidence type="ECO:0000256" key="8">
    <source>
        <dbReference type="RuleBase" id="RU000304"/>
    </source>
</evidence>
<evidence type="ECO:0000259" key="10">
    <source>
        <dbReference type="PROSITE" id="PS51285"/>
    </source>
</evidence>
<dbReference type="InterPro" id="IPR011009">
    <property type="entry name" value="Kinase-like_dom_sf"/>
</dbReference>
<dbReference type="PROSITE" id="PS51285">
    <property type="entry name" value="AGC_KINASE_CTER"/>
    <property type="match status" value="1"/>
</dbReference>
<dbReference type="Pfam" id="PF00433">
    <property type="entry name" value="Pkinase_C"/>
    <property type="match status" value="1"/>
</dbReference>
<keyword evidence="6 7" id="KW-0067">ATP-binding</keyword>
<evidence type="ECO:0000256" key="7">
    <source>
        <dbReference type="PROSITE-ProRule" id="PRU10141"/>
    </source>
</evidence>
<dbReference type="PROSITE" id="PS50011">
    <property type="entry name" value="PROTEIN_KINASE_DOM"/>
    <property type="match status" value="1"/>
</dbReference>
<dbReference type="SMART" id="SM00220">
    <property type="entry name" value="S_TKc"/>
    <property type="match status" value="1"/>
</dbReference>
<name>A0A8X6PG87_NEPPI</name>
<dbReference type="SUPFAM" id="SSF56112">
    <property type="entry name" value="Protein kinase-like (PK-like)"/>
    <property type="match status" value="1"/>
</dbReference>
<dbReference type="GO" id="GO:0005524">
    <property type="term" value="F:ATP binding"/>
    <property type="evidence" value="ECO:0007669"/>
    <property type="project" value="UniProtKB-UniRule"/>
</dbReference>
<keyword evidence="5 11" id="KW-0418">Kinase</keyword>
<proteinExistence type="inferred from homology"/>
<keyword evidence="1 8" id="KW-0723">Serine/threonine-protein kinase</keyword>
<comment type="similarity">
    <text evidence="8">Belongs to the protein kinase superfamily.</text>
</comment>
<protein>
    <submittedName>
        <fullName evidence="11">Ribosomal protein S6 kinase beta-1</fullName>
    </submittedName>
</protein>
<evidence type="ECO:0000256" key="5">
    <source>
        <dbReference type="ARBA" id="ARBA00022777"/>
    </source>
</evidence>
<organism evidence="11 12">
    <name type="scientific">Nephila pilipes</name>
    <name type="common">Giant wood spider</name>
    <name type="synonym">Nephila maculata</name>
    <dbReference type="NCBI Taxonomy" id="299642"/>
    <lineage>
        <taxon>Eukaryota</taxon>
        <taxon>Metazoa</taxon>
        <taxon>Ecdysozoa</taxon>
        <taxon>Arthropoda</taxon>
        <taxon>Chelicerata</taxon>
        <taxon>Arachnida</taxon>
        <taxon>Araneae</taxon>
        <taxon>Araneomorphae</taxon>
        <taxon>Entelegynae</taxon>
        <taxon>Araneoidea</taxon>
        <taxon>Nephilidae</taxon>
        <taxon>Nephila</taxon>
    </lineage>
</organism>
<evidence type="ECO:0000256" key="3">
    <source>
        <dbReference type="ARBA" id="ARBA00022679"/>
    </source>
</evidence>
<feature type="domain" description="Protein kinase" evidence="9">
    <location>
        <begin position="81"/>
        <end position="341"/>
    </location>
</feature>
<dbReference type="PROSITE" id="PS00108">
    <property type="entry name" value="PROTEIN_KINASE_ST"/>
    <property type="match status" value="1"/>
</dbReference>
<evidence type="ECO:0000256" key="1">
    <source>
        <dbReference type="ARBA" id="ARBA00022527"/>
    </source>
</evidence>
<evidence type="ECO:0000313" key="12">
    <source>
        <dbReference type="Proteomes" id="UP000887013"/>
    </source>
</evidence>
<evidence type="ECO:0000256" key="6">
    <source>
        <dbReference type="ARBA" id="ARBA00022840"/>
    </source>
</evidence>
<keyword evidence="12" id="KW-1185">Reference proteome</keyword>
<dbReference type="OrthoDB" id="6413613at2759"/>
<dbReference type="GO" id="GO:0004674">
    <property type="term" value="F:protein serine/threonine kinase activity"/>
    <property type="evidence" value="ECO:0007669"/>
    <property type="project" value="UniProtKB-KW"/>
</dbReference>
<dbReference type="InterPro" id="IPR008271">
    <property type="entry name" value="Ser/Thr_kinase_AS"/>
</dbReference>
<keyword evidence="2" id="KW-0597">Phosphoprotein</keyword>
<evidence type="ECO:0000313" key="11">
    <source>
        <dbReference type="EMBL" id="GFT66749.1"/>
    </source>
</evidence>
<dbReference type="SMART" id="SM00133">
    <property type="entry name" value="S_TK_X"/>
    <property type="match status" value="1"/>
</dbReference>
<dbReference type="PANTHER" id="PTHR24351">
    <property type="entry name" value="RIBOSOMAL PROTEIN S6 KINASE"/>
    <property type="match status" value="1"/>
</dbReference>
<dbReference type="AlphaFoldDB" id="A0A8X6PG87"/>
<accession>A0A8X6PG87</accession>
<keyword evidence="3" id="KW-0808">Transferase</keyword>
<feature type="domain" description="AGC-kinase C-terminal" evidence="10">
    <location>
        <begin position="342"/>
        <end position="411"/>
    </location>
</feature>
<dbReference type="PROSITE" id="PS00107">
    <property type="entry name" value="PROTEIN_KINASE_ATP"/>
    <property type="match status" value="1"/>
</dbReference>
<dbReference type="InterPro" id="IPR017441">
    <property type="entry name" value="Protein_kinase_ATP_BS"/>
</dbReference>
<dbReference type="InterPro" id="IPR000961">
    <property type="entry name" value="AGC-kinase_C"/>
</dbReference>
<dbReference type="Gene3D" id="1.10.510.10">
    <property type="entry name" value="Transferase(Phosphotransferase) domain 1"/>
    <property type="match status" value="1"/>
</dbReference>
<evidence type="ECO:0000256" key="4">
    <source>
        <dbReference type="ARBA" id="ARBA00022741"/>
    </source>
</evidence>
<dbReference type="Pfam" id="PF00069">
    <property type="entry name" value="Pkinase"/>
    <property type="match status" value="1"/>
</dbReference>
<dbReference type="FunFam" id="3.30.200.20:FF:000042">
    <property type="entry name" value="Aurora kinase A"/>
    <property type="match status" value="1"/>
</dbReference>
<comment type="caution">
    <text evidence="11">The sequence shown here is derived from an EMBL/GenBank/DDBJ whole genome shotgun (WGS) entry which is preliminary data.</text>
</comment>
<sequence>MDTSFCDQSNKGAVDMCFLLLEKLVAFDKALDEYRYCVLDDIKTIRKFIKGPDVLGKAHAILHRREEIQERRSEKTGPRDFKCLNVLGLGGFGKVLQVQKKTGKDAGKLFAMKVINKDKIQCQKDMAHMKAERNILQKIRHPFIVDFYYAFQTDHKLYLILEFLIGGDLFTLLEKKLMLSEDSARFYLGEIILALQHLHKEDIIYRDLKPENVLLDARGHVKLADFGLCKECICDGDNTHTFCGTVAYMAPEIVSYSGHGKAADWWSLGTLMYLTLTGQTPFRHKNKKKLMEKILKHKLVYPKYISKNAENLMRRLMKRCVNERLGSGLDGAEPIKNHRFFQKINWNCLLAKTVTPPYEPEFTSEDDVSQFDPMFTGITANDSTDDSVVSDSSNPFHGFTYEGNSSVDESLKDLLSPVKCISSPFCFKNTCNQYEEQVPALCVDHLPRNPIIPVHNHLTVKA</sequence>
<evidence type="ECO:0000256" key="2">
    <source>
        <dbReference type="ARBA" id="ARBA00022553"/>
    </source>
</evidence>